<dbReference type="EMBL" id="QZKI01000118">
    <property type="protein sequence ID" value="RJP66251.1"/>
    <property type="molecule type" value="Genomic_DNA"/>
</dbReference>
<gene>
    <name evidence="2" type="ORF">C4532_16325</name>
</gene>
<feature type="domain" description="Rubrerythrin diiron-binding" evidence="1">
    <location>
        <begin position="10"/>
        <end position="155"/>
    </location>
</feature>
<dbReference type="InterPro" id="IPR009078">
    <property type="entry name" value="Ferritin-like_SF"/>
</dbReference>
<dbReference type="PANTHER" id="PTHR33531:SF7">
    <property type="entry name" value="HYPOTHETICAL MEMBRANE PROTEIN, CONSERVED"/>
    <property type="match status" value="1"/>
</dbReference>
<dbReference type="SUPFAM" id="SSF47240">
    <property type="entry name" value="Ferritin-like"/>
    <property type="match status" value="1"/>
</dbReference>
<dbReference type="InterPro" id="IPR003251">
    <property type="entry name" value="Rr_diiron-bd_dom"/>
</dbReference>
<evidence type="ECO:0000313" key="3">
    <source>
        <dbReference type="Proteomes" id="UP000285961"/>
    </source>
</evidence>
<evidence type="ECO:0000259" key="1">
    <source>
        <dbReference type="Pfam" id="PF02915"/>
    </source>
</evidence>
<dbReference type="PANTHER" id="PTHR33531">
    <property type="entry name" value="RUBRERYTHRIN SUBFAMILY"/>
    <property type="match status" value="1"/>
</dbReference>
<dbReference type="GO" id="GO:0016491">
    <property type="term" value="F:oxidoreductase activity"/>
    <property type="evidence" value="ECO:0007669"/>
    <property type="project" value="InterPro"/>
</dbReference>
<name>A0A419ERT5_9BACT</name>
<dbReference type="CDD" id="cd01045">
    <property type="entry name" value="Ferritin_like_AB"/>
    <property type="match status" value="1"/>
</dbReference>
<comment type="caution">
    <text evidence="2">The sequence shown here is derived from an EMBL/GenBank/DDBJ whole genome shotgun (WGS) entry which is preliminary data.</text>
</comment>
<proteinExistence type="predicted"/>
<sequence>MTELPETMEDIVKFALQLEQDGLQMYRNFAQKSKDAFGKKTFEGLAEDEMQHMELLRKVYGKCGIKEVEEIVAKSKDEPVRQRFKTIFQQAGEEAHKRTEANPSDTEAMRVAMEFEKRGYDLYNEAQQKAKGDIERTAFKHLTLMEKHHYELLQETFEYLNDTGNWFMKNEGWMFEGG</sequence>
<dbReference type="GO" id="GO:0046872">
    <property type="term" value="F:metal ion binding"/>
    <property type="evidence" value="ECO:0007669"/>
    <property type="project" value="InterPro"/>
</dbReference>
<evidence type="ECO:0000313" key="2">
    <source>
        <dbReference type="EMBL" id="RJP66251.1"/>
    </source>
</evidence>
<accession>A0A419ERT5</accession>
<dbReference type="AlphaFoldDB" id="A0A419ERT5"/>
<dbReference type="Proteomes" id="UP000285961">
    <property type="component" value="Unassembled WGS sequence"/>
</dbReference>
<dbReference type="Gene3D" id="1.20.1260.10">
    <property type="match status" value="1"/>
</dbReference>
<organism evidence="2 3">
    <name type="scientific">Candidatus Abyssobacteria bacterium SURF_17</name>
    <dbReference type="NCBI Taxonomy" id="2093361"/>
    <lineage>
        <taxon>Bacteria</taxon>
        <taxon>Pseudomonadati</taxon>
        <taxon>Candidatus Hydrogenedentota</taxon>
        <taxon>Candidatus Abyssobacteria</taxon>
    </lineage>
</organism>
<dbReference type="Pfam" id="PF02915">
    <property type="entry name" value="Rubrerythrin"/>
    <property type="match status" value="1"/>
</dbReference>
<reference evidence="2 3" key="1">
    <citation type="journal article" date="2017" name="ISME J.">
        <title>Energy and carbon metabolisms in a deep terrestrial subsurface fluid microbial community.</title>
        <authorList>
            <person name="Momper L."/>
            <person name="Jungbluth S.P."/>
            <person name="Lee M.D."/>
            <person name="Amend J.P."/>
        </authorList>
    </citation>
    <scope>NUCLEOTIDE SEQUENCE [LARGE SCALE GENOMIC DNA]</scope>
    <source>
        <strain evidence="2">SURF_17</strain>
    </source>
</reference>
<protein>
    <recommendedName>
        <fullName evidence="1">Rubrerythrin diiron-binding domain-containing protein</fullName>
    </recommendedName>
</protein>
<dbReference type="InterPro" id="IPR012347">
    <property type="entry name" value="Ferritin-like"/>
</dbReference>